<feature type="non-terminal residue" evidence="3">
    <location>
        <position position="1"/>
    </location>
</feature>
<feature type="region of interest" description="Disordered" evidence="1">
    <location>
        <begin position="1"/>
        <end position="50"/>
    </location>
</feature>
<dbReference type="EMBL" id="MVBO01000210">
    <property type="protein sequence ID" value="OZJ01958.1"/>
    <property type="molecule type" value="Genomic_DNA"/>
</dbReference>
<dbReference type="InterPro" id="IPR040183">
    <property type="entry name" value="THUMPD1-like"/>
</dbReference>
<dbReference type="CDD" id="cd11717">
    <property type="entry name" value="THUMP_THUMPD1_like"/>
    <property type="match status" value="1"/>
</dbReference>
<dbReference type="OrthoDB" id="367221at2759"/>
<proteinExistence type="predicted"/>
<keyword evidence="4" id="KW-1185">Reference proteome</keyword>
<reference evidence="3 4" key="1">
    <citation type="journal article" date="2017" name="Mycologia">
        <title>Bifiguratus adelaidae, gen. et sp. nov., a new member of Mucoromycotina in endophytic and soil-dwelling habitats.</title>
        <authorList>
            <person name="Torres-Cruz T.J."/>
            <person name="Billingsley Tobias T.L."/>
            <person name="Almatruk M."/>
            <person name="Hesse C."/>
            <person name="Kuske C.R."/>
            <person name="Desiro A."/>
            <person name="Benucci G.M."/>
            <person name="Bonito G."/>
            <person name="Stajich J.E."/>
            <person name="Dunlap C."/>
            <person name="Arnold A.E."/>
            <person name="Porras-Alfaro A."/>
        </authorList>
    </citation>
    <scope>NUCLEOTIDE SEQUENCE [LARGE SCALE GENOMIC DNA]</scope>
    <source>
        <strain evidence="3 4">AZ0501</strain>
    </source>
</reference>
<feature type="compositionally biased region" description="Acidic residues" evidence="1">
    <location>
        <begin position="34"/>
        <end position="44"/>
    </location>
</feature>
<name>A0A261XUD2_9FUNG</name>
<sequence length="223" mass="25258">SFRSKKRRLENGKEEIKDTRPEEGDRDEKPDGAEREDDSEEEIEEEKRKDKRFQAVDTACGGILFIRLRVNVDPNEFVQKLIAHVQGEDAEQRKARQSKLKHCARFLPVPYICAAVSEHINELAQKAISERIDPLIREEDGTVNKDKAQMNSCAVLVECRNNPTLKKEDIVKSVAALIPPECPIDLASPTHVIFASVFKSVAAIGIFQHYYELKKYNLGGLLS</sequence>
<dbReference type="InterPro" id="IPR004114">
    <property type="entry name" value="THUMP_dom"/>
</dbReference>
<evidence type="ECO:0000259" key="2">
    <source>
        <dbReference type="Pfam" id="PF02926"/>
    </source>
</evidence>
<protein>
    <recommendedName>
        <fullName evidence="2">THUMP domain-containing protein</fullName>
    </recommendedName>
</protein>
<dbReference type="PANTHER" id="PTHR13452:SF10">
    <property type="entry name" value="THUMP DOMAIN-CONTAINING PROTEIN 1"/>
    <property type="match status" value="1"/>
</dbReference>
<evidence type="ECO:0000313" key="4">
    <source>
        <dbReference type="Proteomes" id="UP000242875"/>
    </source>
</evidence>
<comment type="caution">
    <text evidence="3">The sequence shown here is derived from an EMBL/GenBank/DDBJ whole genome shotgun (WGS) entry which is preliminary data.</text>
</comment>
<dbReference type="Pfam" id="PF02926">
    <property type="entry name" value="THUMP"/>
    <property type="match status" value="1"/>
</dbReference>
<dbReference type="PANTHER" id="PTHR13452">
    <property type="entry name" value="THUMP DOMAIN CONTAINING PROTEIN 1-RELATED"/>
    <property type="match status" value="1"/>
</dbReference>
<dbReference type="Gene3D" id="3.30.2300.10">
    <property type="entry name" value="THUMP superfamily"/>
    <property type="match status" value="1"/>
</dbReference>
<dbReference type="Proteomes" id="UP000242875">
    <property type="component" value="Unassembled WGS sequence"/>
</dbReference>
<accession>A0A261XUD2</accession>
<dbReference type="SUPFAM" id="SSF143437">
    <property type="entry name" value="THUMP domain-like"/>
    <property type="match status" value="1"/>
</dbReference>
<gene>
    <name evidence="3" type="ORF">BZG36_05127</name>
</gene>
<evidence type="ECO:0000313" key="3">
    <source>
        <dbReference type="EMBL" id="OZJ01958.1"/>
    </source>
</evidence>
<evidence type="ECO:0000256" key="1">
    <source>
        <dbReference type="SAM" id="MobiDB-lite"/>
    </source>
</evidence>
<dbReference type="GO" id="GO:0003723">
    <property type="term" value="F:RNA binding"/>
    <property type="evidence" value="ECO:0007669"/>
    <property type="project" value="InterPro"/>
</dbReference>
<dbReference type="GO" id="GO:0006400">
    <property type="term" value="P:tRNA modification"/>
    <property type="evidence" value="ECO:0007669"/>
    <property type="project" value="InterPro"/>
</dbReference>
<dbReference type="AlphaFoldDB" id="A0A261XUD2"/>
<feature type="domain" description="THUMP" evidence="2">
    <location>
        <begin position="145"/>
        <end position="206"/>
    </location>
</feature>
<organism evidence="3 4">
    <name type="scientific">Bifiguratus adelaidae</name>
    <dbReference type="NCBI Taxonomy" id="1938954"/>
    <lineage>
        <taxon>Eukaryota</taxon>
        <taxon>Fungi</taxon>
        <taxon>Fungi incertae sedis</taxon>
        <taxon>Mucoromycota</taxon>
        <taxon>Mucoromycotina</taxon>
        <taxon>Endogonomycetes</taxon>
        <taxon>Endogonales</taxon>
        <taxon>Endogonales incertae sedis</taxon>
        <taxon>Bifiguratus</taxon>
    </lineage>
</organism>
<feature type="compositionally biased region" description="Basic and acidic residues" evidence="1">
    <location>
        <begin position="9"/>
        <end position="33"/>
    </location>
</feature>